<comment type="caution">
    <text evidence="1">The sequence shown here is derived from an EMBL/GenBank/DDBJ whole genome shotgun (WGS) entry which is preliminary data.</text>
</comment>
<protein>
    <submittedName>
        <fullName evidence="1">Uncharacterized protein</fullName>
    </submittedName>
</protein>
<keyword evidence="2" id="KW-1185">Reference proteome</keyword>
<proteinExistence type="predicted"/>
<gene>
    <name evidence="1" type="ORF">QAD02_006878</name>
</gene>
<evidence type="ECO:0000313" key="1">
    <source>
        <dbReference type="EMBL" id="KAJ8665216.1"/>
    </source>
</evidence>
<organism evidence="1 2">
    <name type="scientific">Eretmocerus hayati</name>
    <dbReference type="NCBI Taxonomy" id="131215"/>
    <lineage>
        <taxon>Eukaryota</taxon>
        <taxon>Metazoa</taxon>
        <taxon>Ecdysozoa</taxon>
        <taxon>Arthropoda</taxon>
        <taxon>Hexapoda</taxon>
        <taxon>Insecta</taxon>
        <taxon>Pterygota</taxon>
        <taxon>Neoptera</taxon>
        <taxon>Endopterygota</taxon>
        <taxon>Hymenoptera</taxon>
        <taxon>Apocrita</taxon>
        <taxon>Proctotrupomorpha</taxon>
        <taxon>Chalcidoidea</taxon>
        <taxon>Aphelinidae</taxon>
        <taxon>Aphelininae</taxon>
        <taxon>Eretmocerus</taxon>
    </lineage>
</organism>
<dbReference type="EMBL" id="CM056744">
    <property type="protein sequence ID" value="KAJ8665216.1"/>
    <property type="molecule type" value="Genomic_DNA"/>
</dbReference>
<name>A0ACC2N399_9HYME</name>
<accession>A0ACC2N399</accession>
<evidence type="ECO:0000313" key="2">
    <source>
        <dbReference type="Proteomes" id="UP001239111"/>
    </source>
</evidence>
<feature type="non-terminal residue" evidence="1">
    <location>
        <position position="161"/>
    </location>
</feature>
<dbReference type="Proteomes" id="UP001239111">
    <property type="component" value="Chromosome 4"/>
</dbReference>
<reference evidence="1" key="1">
    <citation type="submission" date="2023-04" db="EMBL/GenBank/DDBJ databases">
        <title>A chromosome-level genome assembly of the parasitoid wasp Eretmocerus hayati.</title>
        <authorList>
            <person name="Zhong Y."/>
            <person name="Liu S."/>
            <person name="Liu Y."/>
        </authorList>
    </citation>
    <scope>NUCLEOTIDE SEQUENCE</scope>
    <source>
        <strain evidence="1">ZJU_SS_LIU_2023</strain>
    </source>
</reference>
<sequence>MLKGNSVTYRDSHQQEEVSYVALDTIDNGPCTYVTQPPNPEQSAAKNHVLESVYFVTPILCVFCEDYIWGTGKVGCKCKDCHACFHNVCSERAGQKPCRWNNKGHALPGQVFNVDKPVSEWTSLNVVEWMAALNLYRYADVFKSKDIKGCDLLSLDRDKLM</sequence>